<proteinExistence type="inferred from homology"/>
<dbReference type="EMBL" id="JAWJEJ010000001">
    <property type="protein sequence ID" value="MDV3457849.1"/>
    <property type="molecule type" value="Genomic_DNA"/>
</dbReference>
<reference evidence="8 9" key="1">
    <citation type="submission" date="2023-10" db="EMBL/GenBank/DDBJ databases">
        <title>Sphingomonas sp. HF-S4 16S ribosomal RNA gene Genome sequencing and assembly.</title>
        <authorList>
            <person name="Lee H."/>
        </authorList>
    </citation>
    <scope>NUCLEOTIDE SEQUENCE [LARGE SCALE GENOMIC DNA]</scope>
    <source>
        <strain evidence="8 9">HF-S4</strain>
    </source>
</reference>
<keyword evidence="5 6" id="KW-0472">Membrane</keyword>
<feature type="transmembrane region" description="Helical" evidence="6">
    <location>
        <begin position="12"/>
        <end position="32"/>
    </location>
</feature>
<dbReference type="Proteomes" id="UP001273531">
    <property type="component" value="Unassembled WGS sequence"/>
</dbReference>
<evidence type="ECO:0000256" key="1">
    <source>
        <dbReference type="ARBA" id="ARBA00004141"/>
    </source>
</evidence>
<dbReference type="InterPro" id="IPR051401">
    <property type="entry name" value="GtrA_CellWall_Glycosyl"/>
</dbReference>
<evidence type="ECO:0000259" key="7">
    <source>
        <dbReference type="Pfam" id="PF04138"/>
    </source>
</evidence>
<organism evidence="8 9">
    <name type="scientific">Sphingomonas agrestis</name>
    <dbReference type="NCBI Taxonomy" id="3080540"/>
    <lineage>
        <taxon>Bacteria</taxon>
        <taxon>Pseudomonadati</taxon>
        <taxon>Pseudomonadota</taxon>
        <taxon>Alphaproteobacteria</taxon>
        <taxon>Sphingomonadales</taxon>
        <taxon>Sphingomonadaceae</taxon>
        <taxon>Sphingomonas</taxon>
    </lineage>
</organism>
<protein>
    <submittedName>
        <fullName evidence="8">GtrA family protein</fullName>
    </submittedName>
</protein>
<evidence type="ECO:0000256" key="3">
    <source>
        <dbReference type="ARBA" id="ARBA00022692"/>
    </source>
</evidence>
<feature type="transmembrane region" description="Helical" evidence="6">
    <location>
        <begin position="103"/>
        <end position="120"/>
    </location>
</feature>
<comment type="subcellular location">
    <subcellularLocation>
        <location evidence="1">Membrane</location>
        <topology evidence="1">Multi-pass membrane protein</topology>
    </subcellularLocation>
</comment>
<evidence type="ECO:0000313" key="9">
    <source>
        <dbReference type="Proteomes" id="UP001273531"/>
    </source>
</evidence>
<dbReference type="PANTHER" id="PTHR38459:SF1">
    <property type="entry name" value="PROPHAGE BACTOPRENOL-LINKED GLUCOSE TRANSLOCASE HOMOLOG"/>
    <property type="match status" value="1"/>
</dbReference>
<dbReference type="RefSeq" id="WP_317226973.1">
    <property type="nucleotide sequence ID" value="NZ_JAWJEJ010000001.1"/>
</dbReference>
<keyword evidence="4 6" id="KW-1133">Transmembrane helix</keyword>
<keyword evidence="9" id="KW-1185">Reference proteome</keyword>
<gene>
    <name evidence="8" type="ORF">RZN05_12710</name>
</gene>
<evidence type="ECO:0000256" key="5">
    <source>
        <dbReference type="ARBA" id="ARBA00023136"/>
    </source>
</evidence>
<name>A0ABU3Y921_9SPHN</name>
<evidence type="ECO:0000313" key="8">
    <source>
        <dbReference type="EMBL" id="MDV3457849.1"/>
    </source>
</evidence>
<feature type="domain" description="GtrA/DPMS transmembrane" evidence="7">
    <location>
        <begin position="9"/>
        <end position="126"/>
    </location>
</feature>
<evidence type="ECO:0000256" key="4">
    <source>
        <dbReference type="ARBA" id="ARBA00022989"/>
    </source>
</evidence>
<feature type="transmembrane region" description="Helical" evidence="6">
    <location>
        <begin position="38"/>
        <end position="61"/>
    </location>
</feature>
<dbReference type="Pfam" id="PF04138">
    <property type="entry name" value="GtrA_DPMS_TM"/>
    <property type="match status" value="1"/>
</dbReference>
<sequence length="133" mass="14593">MTRAHRPLRFLLAGAANTAFGLAIYPLLLWSVPAFHTHYLVALGVAQAISLCFAFATYKIGVFRTRGNVAREFGTFSSFYLFNYAANWAALPLLVELAGVPPILAQLGFTALLIVGSWFWHSRVTFRSAGILA</sequence>
<evidence type="ECO:0000256" key="6">
    <source>
        <dbReference type="SAM" id="Phobius"/>
    </source>
</evidence>
<feature type="transmembrane region" description="Helical" evidence="6">
    <location>
        <begin position="73"/>
        <end position="91"/>
    </location>
</feature>
<evidence type="ECO:0000256" key="2">
    <source>
        <dbReference type="ARBA" id="ARBA00009399"/>
    </source>
</evidence>
<dbReference type="InterPro" id="IPR007267">
    <property type="entry name" value="GtrA_DPMS_TM"/>
</dbReference>
<dbReference type="PANTHER" id="PTHR38459">
    <property type="entry name" value="PROPHAGE BACTOPRENOL-LINKED GLUCOSE TRANSLOCASE HOMOLOG"/>
    <property type="match status" value="1"/>
</dbReference>
<comment type="similarity">
    <text evidence="2">Belongs to the GtrA family.</text>
</comment>
<accession>A0ABU3Y921</accession>
<keyword evidence="3 6" id="KW-0812">Transmembrane</keyword>
<comment type="caution">
    <text evidence="8">The sequence shown here is derived from an EMBL/GenBank/DDBJ whole genome shotgun (WGS) entry which is preliminary data.</text>
</comment>